<gene>
    <name evidence="4" type="ORF">F7Q99_29270</name>
</gene>
<name>A0A6N7L0X4_9ACTN</name>
<dbReference type="SMART" id="SM00458">
    <property type="entry name" value="RICIN"/>
    <property type="match status" value="1"/>
</dbReference>
<feature type="chain" id="PRO_5026889220" evidence="2">
    <location>
        <begin position="46"/>
        <end position="1264"/>
    </location>
</feature>
<organism evidence="4 5">
    <name type="scientific">Streptomyces kaniharaensis</name>
    <dbReference type="NCBI Taxonomy" id="212423"/>
    <lineage>
        <taxon>Bacteria</taxon>
        <taxon>Bacillati</taxon>
        <taxon>Actinomycetota</taxon>
        <taxon>Actinomycetes</taxon>
        <taxon>Kitasatosporales</taxon>
        <taxon>Streptomycetaceae</taxon>
        <taxon>Streptomyces</taxon>
    </lineage>
</organism>
<dbReference type="Pfam" id="PF00652">
    <property type="entry name" value="Ricin_B_lectin"/>
    <property type="match status" value="1"/>
</dbReference>
<feature type="domain" description="Ricin B lectin" evidence="3">
    <location>
        <begin position="1124"/>
        <end position="1258"/>
    </location>
</feature>
<dbReference type="EMBL" id="WBOF01000002">
    <property type="protein sequence ID" value="MQS16208.1"/>
    <property type="molecule type" value="Genomic_DNA"/>
</dbReference>
<evidence type="ECO:0000256" key="1">
    <source>
        <dbReference type="SAM" id="MobiDB-lite"/>
    </source>
</evidence>
<keyword evidence="4" id="KW-0430">Lectin</keyword>
<dbReference type="InterPro" id="IPR035992">
    <property type="entry name" value="Ricin_B-like_lectins"/>
</dbReference>
<accession>A0A6N7L0X4</accession>
<keyword evidence="2" id="KW-0732">Signal</keyword>
<evidence type="ECO:0000256" key="2">
    <source>
        <dbReference type="SAM" id="SignalP"/>
    </source>
</evidence>
<dbReference type="SUPFAM" id="SSF50370">
    <property type="entry name" value="Ricin B-like lectins"/>
    <property type="match status" value="1"/>
</dbReference>
<dbReference type="Gene3D" id="2.80.10.50">
    <property type="match status" value="2"/>
</dbReference>
<feature type="signal peptide" evidence="2">
    <location>
        <begin position="1"/>
        <end position="45"/>
    </location>
</feature>
<proteinExistence type="predicted"/>
<feature type="region of interest" description="Disordered" evidence="1">
    <location>
        <begin position="303"/>
        <end position="326"/>
    </location>
</feature>
<reference evidence="4 5" key="1">
    <citation type="submission" date="2019-09" db="EMBL/GenBank/DDBJ databases">
        <title>Genome Sequences of Streptomyces kaniharaensis ATCC 21070.</title>
        <authorList>
            <person name="Zhu W."/>
            <person name="De Crecy-Lagard V."/>
            <person name="Richards N.G."/>
        </authorList>
    </citation>
    <scope>NUCLEOTIDE SEQUENCE [LARGE SCALE GENOMIC DNA]</scope>
    <source>
        <strain evidence="4 5">SF-557</strain>
    </source>
</reference>
<protein>
    <submittedName>
        <fullName evidence="4">Ricin-type beta-trefoil lectin domain protein</fullName>
    </submittedName>
</protein>
<dbReference type="PROSITE" id="PS51257">
    <property type="entry name" value="PROKAR_LIPOPROTEIN"/>
    <property type="match status" value="1"/>
</dbReference>
<dbReference type="InterPro" id="IPR000772">
    <property type="entry name" value="Ricin_B_lectin"/>
</dbReference>
<sequence length="1264" mass="132677">MSTTPRTIMDTPPPPSIRKRALALTALGTGCALSLALLTAPTALAADGSPTPATPTHGPVGGVRPIVPSMPAPPRTPVQQAILDAIAKAKSTGKPVVVDAMTDSASKTVANPNGTLSTTDNAQPVRIKRDGVWADIDSTLRPNADGTVSPTVASTALTFSGGGNGPMATVTTGDGKKLSVGAPFALPKPSLNGATATYRNVLPDVDLQLTALPVGGWRDVIVVRTPAAAANPALKTLHFPLTAQGLTVSSDDQGRIDVKDDKGALRFRSPSPLQWDSSKPGAAAPAAASRSFARAALTAAPAADPAPVEGTLSTAEAPGDGANVARIGSKATGDAIELTPDPKALGSGTGPWYLDPTLTAVTSYTQSSVEVQENHKDAKNFNAKSNLATGFCGYHSSDPSEDCGTFGRQRAYFQFGVNPAIYTQVAGAQVPPTLFTSILNAQVTGASSPSTATNLGVYWAPTAINGDTNWYQQPCNDNGNQIMGGCTYVGGQPITGTGPMAVEVTDIMKQAAAGKWATWTIGIAPSDTEWTKEYRHYIANNPSVTTTYDITPTIWDPHTTPAPGFAGNGTTTRCTSGGANPWDNPGWIGSNQNVYLTANSYSPSGQPLYTGFHMWDDNDPNFSVKDGGWLGSYNNPGYNLSVGSLSDGHQYGWYAASSDGLLTSPMSAWCYFRVDKTNPRVSISSNDFPPSGTPNPNPAKYMNDEGTFVINADDPAPGQGLQASGVACVRVSTDSTPVTGWKCGQSGTMPAGQPYKYKPKDWGTNTLYAQAMDNAGNYSQPAVYNFYVPWKPGTQPLFGDVDNDQKPDVVTVDKNGDLRIIGGTSDPTTSLAAPAAAAPGNRDYGATWSDFQVSHHGTFAVGQAVDEIIAHYNKDTTSKLREALYLIPNSGTGRYDTLMPIALNRPACTTYGTGAPCPGYNGKNWSDVSQAIALGTPDGEAIGGEPNNPDRKVIMTQTSILTLENNNLYLFQPNGQVDSLDAATLIPATSGSWADLDLINPGAANGATTLPGATDPTYQTTLWARNRTTGDVFAYPLGWKADGTVDYTALTKPGQGIKLAVGQALPAADYPRIGAGDLNNDGTVDLWVIDRTNAIAIFPGKSSTGVKGKVEAFDHWNFAGYADSSVTVHPNLVNWLCADAIGGPNEGTEIAAYACWQTINQRFNFATDGTIRAGSWCVSTKDNALGNGARLVLSRCIGNTGQKWSVRADGRIYLPATVTPDNPGGRCLELPGWSTAQGTRLDIWDCPSLQANQQWTLNYEPHAP</sequence>
<evidence type="ECO:0000259" key="3">
    <source>
        <dbReference type="SMART" id="SM00458"/>
    </source>
</evidence>
<dbReference type="AlphaFoldDB" id="A0A6N7L0X4"/>
<dbReference type="Proteomes" id="UP000450000">
    <property type="component" value="Unassembled WGS sequence"/>
</dbReference>
<comment type="caution">
    <text evidence="4">The sequence shown here is derived from an EMBL/GenBank/DDBJ whole genome shotgun (WGS) entry which is preliminary data.</text>
</comment>
<evidence type="ECO:0000313" key="4">
    <source>
        <dbReference type="EMBL" id="MQS16208.1"/>
    </source>
</evidence>
<keyword evidence="5" id="KW-1185">Reference proteome</keyword>
<dbReference type="RefSeq" id="WP_153466941.1">
    <property type="nucleotide sequence ID" value="NZ_WBOF01000002.1"/>
</dbReference>
<dbReference type="PROSITE" id="PS50231">
    <property type="entry name" value="RICIN_B_LECTIN"/>
    <property type="match status" value="1"/>
</dbReference>
<dbReference type="OrthoDB" id="4332189at2"/>
<evidence type="ECO:0000313" key="5">
    <source>
        <dbReference type="Proteomes" id="UP000450000"/>
    </source>
</evidence>
<dbReference type="GO" id="GO:0030246">
    <property type="term" value="F:carbohydrate binding"/>
    <property type="evidence" value="ECO:0007669"/>
    <property type="project" value="UniProtKB-KW"/>
</dbReference>